<dbReference type="Proteomes" id="UP000441208">
    <property type="component" value="Unassembled WGS sequence"/>
</dbReference>
<dbReference type="EMBL" id="QXFZ01000092">
    <property type="protein sequence ID" value="KAE9133814.1"/>
    <property type="molecule type" value="Genomic_DNA"/>
</dbReference>
<proteinExistence type="predicted"/>
<reference evidence="10 11" key="1">
    <citation type="submission" date="2018-08" db="EMBL/GenBank/DDBJ databases">
        <title>Genomic investigation of the strawberry pathogen Phytophthora fragariae indicates pathogenicity is determined by transcriptional variation in three key races.</title>
        <authorList>
            <person name="Adams T.M."/>
            <person name="Armitage A.D."/>
            <person name="Sobczyk M.K."/>
            <person name="Bates H.J."/>
            <person name="Dunwell J.M."/>
            <person name="Nellist C.F."/>
            <person name="Harrison R.J."/>
        </authorList>
    </citation>
    <scope>NUCLEOTIDE SEQUENCE [LARGE SCALE GENOMIC DNA]</scope>
    <source>
        <strain evidence="8 12">A4</strain>
        <strain evidence="7 13">BC-1</strain>
        <strain evidence="6 16">BC-23</strain>
        <strain evidence="5 11">NOV-27</strain>
        <strain evidence="4 14">NOV-5</strain>
        <strain evidence="3 15">NOV-71</strain>
        <strain evidence="9 17">NOV-77</strain>
        <strain evidence="2 10">NOV-9</strain>
    </source>
</reference>
<sequence length="68" mass="7282">MVTVVILLLPTLATPPGVVDTDAIVTANVSSGYSYTASFSIKMVMLFWFWSDSNTIFPVVVVDPIATA</sequence>
<dbReference type="EMBL" id="QXGC01000079">
    <property type="protein sequence ID" value="KAE9250941.1"/>
    <property type="molecule type" value="Genomic_DNA"/>
</dbReference>
<evidence type="ECO:0000313" key="12">
    <source>
        <dbReference type="Proteomes" id="UP000437068"/>
    </source>
</evidence>
<evidence type="ECO:0000313" key="11">
    <source>
        <dbReference type="Proteomes" id="UP000433483"/>
    </source>
</evidence>
<name>A0A6A3Z9H4_9STRA</name>
<dbReference type="Proteomes" id="UP000429523">
    <property type="component" value="Unassembled WGS sequence"/>
</dbReference>
<evidence type="ECO:0000313" key="2">
    <source>
        <dbReference type="EMBL" id="KAE8946839.1"/>
    </source>
</evidence>
<dbReference type="EMBL" id="QXGF01000102">
    <property type="protein sequence ID" value="KAE8946839.1"/>
    <property type="molecule type" value="Genomic_DNA"/>
</dbReference>
<evidence type="ECO:0000313" key="14">
    <source>
        <dbReference type="Proteomes" id="UP000440732"/>
    </source>
</evidence>
<comment type="caution">
    <text evidence="5">The sequence shown here is derived from an EMBL/GenBank/DDBJ whole genome shotgun (WGS) entry which is preliminary data.</text>
</comment>
<evidence type="ECO:0000313" key="7">
    <source>
        <dbReference type="EMBL" id="KAE9252706.1"/>
    </source>
</evidence>
<dbReference type="Proteomes" id="UP000476176">
    <property type="component" value="Unassembled WGS sequence"/>
</dbReference>
<dbReference type="AlphaFoldDB" id="A0A6A3Z9H4"/>
<feature type="signal peptide" evidence="1">
    <location>
        <begin position="1"/>
        <end position="21"/>
    </location>
</feature>
<evidence type="ECO:0000313" key="10">
    <source>
        <dbReference type="Proteomes" id="UP000429523"/>
    </source>
</evidence>
<dbReference type="EMBL" id="QXGD01000107">
    <property type="protein sequence ID" value="KAE9252706.1"/>
    <property type="molecule type" value="Genomic_DNA"/>
</dbReference>
<gene>
    <name evidence="8" type="ORF">PF001_g2874</name>
    <name evidence="7" type="ORF">PF002_g3702</name>
    <name evidence="6" type="ORF">PF004_g2717</name>
    <name evidence="5" type="ORF">PF005_g3274</name>
    <name evidence="4" type="ORF">PF006_g2671</name>
    <name evidence="3" type="ORF">PF007_g3194</name>
    <name evidence="9" type="ORF">PF008_g1846</name>
    <name evidence="2" type="ORF">PF009_g3548</name>
</gene>
<evidence type="ECO:0000313" key="6">
    <source>
        <dbReference type="EMBL" id="KAE9250941.1"/>
    </source>
</evidence>
<evidence type="ECO:0000313" key="4">
    <source>
        <dbReference type="EMBL" id="KAE9153182.1"/>
    </source>
</evidence>
<dbReference type="Proteomes" id="UP000486351">
    <property type="component" value="Unassembled WGS sequence"/>
</dbReference>
<dbReference type="EMBL" id="QXGA01000078">
    <property type="protein sequence ID" value="KAE9153182.1"/>
    <property type="molecule type" value="Genomic_DNA"/>
</dbReference>
<evidence type="ECO:0000256" key="1">
    <source>
        <dbReference type="SAM" id="SignalP"/>
    </source>
</evidence>
<organism evidence="5 11">
    <name type="scientific">Phytophthora fragariae</name>
    <dbReference type="NCBI Taxonomy" id="53985"/>
    <lineage>
        <taxon>Eukaryota</taxon>
        <taxon>Sar</taxon>
        <taxon>Stramenopiles</taxon>
        <taxon>Oomycota</taxon>
        <taxon>Peronosporomycetes</taxon>
        <taxon>Peronosporales</taxon>
        <taxon>Peronosporaceae</taxon>
        <taxon>Phytophthora</taxon>
    </lineage>
</organism>
<evidence type="ECO:0000313" key="3">
    <source>
        <dbReference type="EMBL" id="KAE9133814.1"/>
    </source>
</evidence>
<evidence type="ECO:0008006" key="18">
    <source>
        <dbReference type="Google" id="ProtNLM"/>
    </source>
</evidence>
<evidence type="ECO:0000313" key="15">
    <source>
        <dbReference type="Proteomes" id="UP000441208"/>
    </source>
</evidence>
<accession>A0A6A3Z9H4</accession>
<dbReference type="Proteomes" id="UP000440732">
    <property type="component" value="Unassembled WGS sequence"/>
</dbReference>
<evidence type="ECO:0000313" key="8">
    <source>
        <dbReference type="EMBL" id="KAE9325584.1"/>
    </source>
</evidence>
<dbReference type="EMBL" id="QXFY01000048">
    <property type="protein sequence ID" value="KAE9360353.1"/>
    <property type="molecule type" value="Genomic_DNA"/>
</dbReference>
<keyword evidence="1" id="KW-0732">Signal</keyword>
<dbReference type="EMBL" id="QXGE01000085">
    <property type="protein sequence ID" value="KAE9325584.1"/>
    <property type="molecule type" value="Genomic_DNA"/>
</dbReference>
<evidence type="ECO:0000313" key="13">
    <source>
        <dbReference type="Proteomes" id="UP000440367"/>
    </source>
</evidence>
<dbReference type="EMBL" id="QXGB01000095">
    <property type="protein sequence ID" value="KAE9230973.1"/>
    <property type="molecule type" value="Genomic_DNA"/>
</dbReference>
<evidence type="ECO:0000313" key="5">
    <source>
        <dbReference type="EMBL" id="KAE9230973.1"/>
    </source>
</evidence>
<dbReference type="Proteomes" id="UP000440367">
    <property type="component" value="Unassembled WGS sequence"/>
</dbReference>
<protein>
    <recommendedName>
        <fullName evidence="18">Secreted protein</fullName>
    </recommendedName>
</protein>
<dbReference type="Proteomes" id="UP000437068">
    <property type="component" value="Unassembled WGS sequence"/>
</dbReference>
<dbReference type="Proteomes" id="UP000433483">
    <property type="component" value="Unassembled WGS sequence"/>
</dbReference>
<feature type="chain" id="PRO_5036166831" description="Secreted protein" evidence="1">
    <location>
        <begin position="22"/>
        <end position="68"/>
    </location>
</feature>
<keyword evidence="11" id="KW-1185">Reference proteome</keyword>
<evidence type="ECO:0000313" key="16">
    <source>
        <dbReference type="Proteomes" id="UP000476176"/>
    </source>
</evidence>
<evidence type="ECO:0000313" key="9">
    <source>
        <dbReference type="EMBL" id="KAE9360353.1"/>
    </source>
</evidence>
<evidence type="ECO:0000313" key="17">
    <source>
        <dbReference type="Proteomes" id="UP000486351"/>
    </source>
</evidence>